<evidence type="ECO:0000259" key="1">
    <source>
        <dbReference type="Pfam" id="PF00646"/>
    </source>
</evidence>
<feature type="domain" description="F-box" evidence="1">
    <location>
        <begin position="39"/>
        <end position="75"/>
    </location>
</feature>
<dbReference type="InterPro" id="IPR055290">
    <property type="entry name" value="At3g26010-like"/>
</dbReference>
<feature type="domain" description="KIB1-4 beta-propeller" evidence="2">
    <location>
        <begin position="130"/>
        <end position="288"/>
    </location>
</feature>
<sequence>MELSANDLSVFPEYNEAESPEQPMNGESFYSANKVESIDDLLIQLLLGLPLISLHLFKSVSKHWLSLITNPTFTRFQSQNCKVDPPSGFLVQLDSVSSEFAYVSLDARIPITRSKPLITSFDFDLNPDYIELPLPNVWEPDIIIRDMAISFDPRVFPHYKVLYPVTDYSSLDIPLRIEIYSSGTGKWNVNSKIFKLQSFEGFHDCVCWRDAIHWIDYSNEVSHYNMDLENPSFIQVETPKTLDGKAYRGDKLFESSDCLLLVKMVHPLSSDFDVYKMKNDYSGWSSIYHVNLDDICVRKFCGSQII</sequence>
<dbReference type="AlphaFoldDB" id="A0A6L2LVP1"/>
<accession>A0A6L2LVP1</accession>
<dbReference type="EMBL" id="BKCJ010005005">
    <property type="protein sequence ID" value="GEU64354.1"/>
    <property type="molecule type" value="Genomic_DNA"/>
</dbReference>
<dbReference type="InterPro" id="IPR036047">
    <property type="entry name" value="F-box-like_dom_sf"/>
</dbReference>
<reference evidence="3" key="1">
    <citation type="journal article" date="2019" name="Sci. Rep.">
        <title>Draft genome of Tanacetum cinerariifolium, the natural source of mosquito coil.</title>
        <authorList>
            <person name="Yamashiro T."/>
            <person name="Shiraishi A."/>
            <person name="Satake H."/>
            <person name="Nakayama K."/>
        </authorList>
    </citation>
    <scope>NUCLEOTIDE SEQUENCE</scope>
</reference>
<evidence type="ECO:0000259" key="2">
    <source>
        <dbReference type="Pfam" id="PF03478"/>
    </source>
</evidence>
<name>A0A6L2LVP1_TANCI</name>
<dbReference type="InterPro" id="IPR005174">
    <property type="entry name" value="KIB1-4_b-propeller"/>
</dbReference>
<proteinExistence type="predicted"/>
<dbReference type="Pfam" id="PF00646">
    <property type="entry name" value="F-box"/>
    <property type="match status" value="1"/>
</dbReference>
<evidence type="ECO:0008006" key="4">
    <source>
        <dbReference type="Google" id="ProtNLM"/>
    </source>
</evidence>
<dbReference type="Pfam" id="PF03478">
    <property type="entry name" value="Beta-prop_KIB1-4"/>
    <property type="match status" value="1"/>
</dbReference>
<protein>
    <recommendedName>
        <fullName evidence="4">F-box domain-containing protein</fullName>
    </recommendedName>
</protein>
<organism evidence="3">
    <name type="scientific">Tanacetum cinerariifolium</name>
    <name type="common">Dalmatian daisy</name>
    <name type="synonym">Chrysanthemum cinerariifolium</name>
    <dbReference type="NCBI Taxonomy" id="118510"/>
    <lineage>
        <taxon>Eukaryota</taxon>
        <taxon>Viridiplantae</taxon>
        <taxon>Streptophyta</taxon>
        <taxon>Embryophyta</taxon>
        <taxon>Tracheophyta</taxon>
        <taxon>Spermatophyta</taxon>
        <taxon>Magnoliopsida</taxon>
        <taxon>eudicotyledons</taxon>
        <taxon>Gunneridae</taxon>
        <taxon>Pentapetalae</taxon>
        <taxon>asterids</taxon>
        <taxon>campanulids</taxon>
        <taxon>Asterales</taxon>
        <taxon>Asteraceae</taxon>
        <taxon>Asteroideae</taxon>
        <taxon>Anthemideae</taxon>
        <taxon>Anthemidinae</taxon>
        <taxon>Tanacetum</taxon>
    </lineage>
</organism>
<dbReference type="PANTHER" id="PTHR35546">
    <property type="entry name" value="F-BOX PROTEIN INTERACTION DOMAIN PROTEIN-RELATED"/>
    <property type="match status" value="1"/>
</dbReference>
<dbReference type="SUPFAM" id="SSF81383">
    <property type="entry name" value="F-box domain"/>
    <property type="match status" value="1"/>
</dbReference>
<comment type="caution">
    <text evidence="3">The sequence shown here is derived from an EMBL/GenBank/DDBJ whole genome shotgun (WGS) entry which is preliminary data.</text>
</comment>
<dbReference type="InterPro" id="IPR001810">
    <property type="entry name" value="F-box_dom"/>
</dbReference>
<dbReference type="PANTHER" id="PTHR35546:SF115">
    <property type="entry name" value="F-BOX DOMAIN-CONTAINING PROTEIN"/>
    <property type="match status" value="1"/>
</dbReference>
<evidence type="ECO:0000313" key="3">
    <source>
        <dbReference type="EMBL" id="GEU64354.1"/>
    </source>
</evidence>
<gene>
    <name evidence="3" type="ORF">Tci_036332</name>
</gene>